<feature type="compositionally biased region" description="Polar residues" evidence="6">
    <location>
        <begin position="256"/>
        <end position="265"/>
    </location>
</feature>
<feature type="domain" description="RING-type" evidence="7">
    <location>
        <begin position="10"/>
        <end position="50"/>
    </location>
</feature>
<dbReference type="AlphaFoldDB" id="A0AA38KP34"/>
<gene>
    <name evidence="8" type="ORF">GGU10DRAFT_356923</name>
</gene>
<evidence type="ECO:0000256" key="2">
    <source>
        <dbReference type="ARBA" id="ARBA00022771"/>
    </source>
</evidence>
<dbReference type="GO" id="GO:0008270">
    <property type="term" value="F:zinc ion binding"/>
    <property type="evidence" value="ECO:0007669"/>
    <property type="project" value="UniProtKB-KW"/>
</dbReference>
<dbReference type="SMART" id="SM00184">
    <property type="entry name" value="RING"/>
    <property type="match status" value="1"/>
</dbReference>
<dbReference type="PROSITE" id="PS50089">
    <property type="entry name" value="ZF_RING_2"/>
    <property type="match status" value="1"/>
</dbReference>
<dbReference type="InterPro" id="IPR001841">
    <property type="entry name" value="Znf_RING"/>
</dbReference>
<feature type="region of interest" description="Disordered" evidence="6">
    <location>
        <begin position="249"/>
        <end position="276"/>
    </location>
</feature>
<comment type="caution">
    <text evidence="8">The sequence shown here is derived from an EMBL/GenBank/DDBJ whole genome shotgun (WGS) entry which is preliminary data.</text>
</comment>
<feature type="compositionally biased region" description="Polar residues" evidence="6">
    <location>
        <begin position="471"/>
        <end position="499"/>
    </location>
</feature>
<dbReference type="PANTHER" id="PTHR24103">
    <property type="entry name" value="E3 UBIQUITIN-PROTEIN LIGASE TRIM"/>
    <property type="match status" value="1"/>
</dbReference>
<feature type="compositionally biased region" description="Low complexity" evidence="6">
    <location>
        <begin position="361"/>
        <end position="374"/>
    </location>
</feature>
<feature type="compositionally biased region" description="Basic and acidic residues" evidence="6">
    <location>
        <begin position="508"/>
        <end position="526"/>
    </location>
</feature>
<sequence>MFSLGSDSVCDVCLEPFGADLKAPCSISCGHVFCADCLHHITRQTCPLCRVPFDPRSIVKLHVDLDIVKTASAGPGQASETSSAEQEARTLHERIAAVANAGTTEANLRSLISDCKTFLSSQPRNIFQDLRVSLRMIAYLCEVKSTLRSRNQTVDSLTEKLEGSQAEYDELQVRLLELDGARKEAVNARRKTEGEKKEVQATAVQRELELTQKVSEMQNKYIDLLEQLNQQKTLNDGLRGELHTLTGTHYKEQSEYNRQTRSSLISEEGRPDRSDLKGLQAPEQEFLISPLPEFTSNALAAENFINLPDDDDSADSSPRTYDSMSASQDSLEELPSDPPTVPVTPSLLSLTAPKNGETGQRVSRSESFSSRSVFPTRPASPVVRPIEDNLSPTVPNPVERNSLLRNHLHDLLTDTPPNIATSLPSSVEHHSSYDKASNSSHRSSPRRSMPSRSLENSAASLSPAPIPIPSVQPTTSITIAGSIHPNSSLSQRPALSRASSHAVAMENAQREKRKSERTLDSSESSREPVTLESSTLLSTSPSNKMSSSPRPYTSFPDAERSRQHQPGRRSPSTLNVPRDNNEYISSSPVPRYGPSEPERSHTSRPIGISHSSSKRDLLHSQKSHESDGNPSAFAFNSISRTSSTSTPFKTGRPSRERDAYAHNSSLGSSAKDRVHLATMTATAGFA</sequence>
<dbReference type="InterPro" id="IPR013083">
    <property type="entry name" value="Znf_RING/FYVE/PHD"/>
</dbReference>
<feature type="region of interest" description="Disordered" evidence="6">
    <location>
        <begin position="415"/>
        <end position="671"/>
    </location>
</feature>
<name>A0AA38KP34_9AGAR</name>
<dbReference type="Pfam" id="PF14634">
    <property type="entry name" value="zf-RING_5"/>
    <property type="match status" value="1"/>
</dbReference>
<keyword evidence="2 4" id="KW-0863">Zinc-finger</keyword>
<evidence type="ECO:0000313" key="8">
    <source>
        <dbReference type="EMBL" id="KAJ3784784.1"/>
    </source>
</evidence>
<evidence type="ECO:0000256" key="6">
    <source>
        <dbReference type="SAM" id="MobiDB-lite"/>
    </source>
</evidence>
<feature type="compositionally biased region" description="Polar residues" evidence="6">
    <location>
        <begin position="634"/>
        <end position="648"/>
    </location>
</feature>
<dbReference type="InterPro" id="IPR050143">
    <property type="entry name" value="TRIM/RBCC"/>
</dbReference>
<feature type="compositionally biased region" description="Low complexity" evidence="6">
    <location>
        <begin position="437"/>
        <end position="463"/>
    </location>
</feature>
<dbReference type="PROSITE" id="PS00518">
    <property type="entry name" value="ZF_RING_1"/>
    <property type="match status" value="1"/>
</dbReference>
<feature type="coiled-coil region" evidence="5">
    <location>
        <begin position="154"/>
        <end position="234"/>
    </location>
</feature>
<protein>
    <recommendedName>
        <fullName evidence="7">RING-type domain-containing protein</fullName>
    </recommendedName>
</protein>
<evidence type="ECO:0000256" key="1">
    <source>
        <dbReference type="ARBA" id="ARBA00022723"/>
    </source>
</evidence>
<keyword evidence="5" id="KW-0175">Coiled coil</keyword>
<feature type="compositionally biased region" description="Basic and acidic residues" evidence="6">
    <location>
        <begin position="267"/>
        <end position="276"/>
    </location>
</feature>
<dbReference type="Proteomes" id="UP001163798">
    <property type="component" value="Unassembled WGS sequence"/>
</dbReference>
<feature type="region of interest" description="Disordered" evidence="6">
    <location>
        <begin position="306"/>
        <end position="398"/>
    </location>
</feature>
<dbReference type="SUPFAM" id="SSF57850">
    <property type="entry name" value="RING/U-box"/>
    <property type="match status" value="1"/>
</dbReference>
<dbReference type="InterPro" id="IPR017907">
    <property type="entry name" value="Znf_RING_CS"/>
</dbReference>
<evidence type="ECO:0000256" key="4">
    <source>
        <dbReference type="PROSITE-ProRule" id="PRU00175"/>
    </source>
</evidence>
<feature type="compositionally biased region" description="Polar residues" evidence="6">
    <location>
        <begin position="415"/>
        <end position="425"/>
    </location>
</feature>
<proteinExistence type="predicted"/>
<dbReference type="Gene3D" id="3.30.40.10">
    <property type="entry name" value="Zinc/RING finger domain, C3HC4 (zinc finger)"/>
    <property type="match status" value="1"/>
</dbReference>
<accession>A0AA38KP34</accession>
<dbReference type="EMBL" id="MU793364">
    <property type="protein sequence ID" value="KAJ3784784.1"/>
    <property type="molecule type" value="Genomic_DNA"/>
</dbReference>
<evidence type="ECO:0000256" key="3">
    <source>
        <dbReference type="ARBA" id="ARBA00022833"/>
    </source>
</evidence>
<feature type="compositionally biased region" description="Low complexity" evidence="6">
    <location>
        <begin position="530"/>
        <end position="551"/>
    </location>
</feature>
<evidence type="ECO:0000259" key="7">
    <source>
        <dbReference type="PROSITE" id="PS50089"/>
    </source>
</evidence>
<feature type="compositionally biased region" description="Basic and acidic residues" evidence="6">
    <location>
        <begin position="613"/>
        <end position="627"/>
    </location>
</feature>
<keyword evidence="1" id="KW-0479">Metal-binding</keyword>
<reference evidence="8" key="1">
    <citation type="submission" date="2022-08" db="EMBL/GenBank/DDBJ databases">
        <authorList>
            <consortium name="DOE Joint Genome Institute"/>
            <person name="Min B."/>
            <person name="Riley R."/>
            <person name="Sierra-Patev S."/>
            <person name="Naranjo-Ortiz M."/>
            <person name="Looney B."/>
            <person name="Konkel Z."/>
            <person name="Slot J.C."/>
            <person name="Sakamoto Y."/>
            <person name="Steenwyk J.L."/>
            <person name="Rokas A."/>
            <person name="Carro J."/>
            <person name="Camarero S."/>
            <person name="Ferreira P."/>
            <person name="Molpeceres G."/>
            <person name="Ruiz-Duenas F.J."/>
            <person name="Serrano A."/>
            <person name="Henrissat B."/>
            <person name="Drula E."/>
            <person name="Hughes K.W."/>
            <person name="Mata J.L."/>
            <person name="Ishikawa N.K."/>
            <person name="Vargas-Isla R."/>
            <person name="Ushijima S."/>
            <person name="Smith C.A."/>
            <person name="Ahrendt S."/>
            <person name="Andreopoulos W."/>
            <person name="He G."/>
            <person name="Labutti K."/>
            <person name="Lipzen A."/>
            <person name="Ng V."/>
            <person name="Sandor L."/>
            <person name="Barry K."/>
            <person name="Martinez A.T."/>
            <person name="Xiao Y."/>
            <person name="Gibbons J.G."/>
            <person name="Terashima K."/>
            <person name="Hibbett D.S."/>
            <person name="Grigoriev I.V."/>
        </authorList>
    </citation>
    <scope>NUCLEOTIDE SEQUENCE</scope>
    <source>
        <strain evidence="8">TFB10291</strain>
    </source>
</reference>
<feature type="compositionally biased region" description="Polar residues" evidence="6">
    <location>
        <begin position="318"/>
        <end position="329"/>
    </location>
</feature>
<keyword evidence="9" id="KW-1185">Reference proteome</keyword>
<evidence type="ECO:0000256" key="5">
    <source>
        <dbReference type="SAM" id="Coils"/>
    </source>
</evidence>
<keyword evidence="3" id="KW-0862">Zinc</keyword>
<evidence type="ECO:0000313" key="9">
    <source>
        <dbReference type="Proteomes" id="UP001163798"/>
    </source>
</evidence>
<organism evidence="8 9">
    <name type="scientific">Lentinula aff. detonsa</name>
    <dbReference type="NCBI Taxonomy" id="2804958"/>
    <lineage>
        <taxon>Eukaryota</taxon>
        <taxon>Fungi</taxon>
        <taxon>Dikarya</taxon>
        <taxon>Basidiomycota</taxon>
        <taxon>Agaricomycotina</taxon>
        <taxon>Agaricomycetes</taxon>
        <taxon>Agaricomycetidae</taxon>
        <taxon>Agaricales</taxon>
        <taxon>Marasmiineae</taxon>
        <taxon>Omphalotaceae</taxon>
        <taxon>Lentinula</taxon>
    </lineage>
</organism>